<name>A0A2S2FHU0_9GAMM</name>
<dbReference type="OrthoDB" id="9967444at2"/>
<protein>
    <submittedName>
        <fullName evidence="1">Uncharacterized protein</fullName>
    </submittedName>
</protein>
<organism evidence="1 2">
    <name type="scientific">Acinetobacter defluvii</name>
    <dbReference type="NCBI Taxonomy" id="1871111"/>
    <lineage>
        <taxon>Bacteria</taxon>
        <taxon>Pseudomonadati</taxon>
        <taxon>Pseudomonadota</taxon>
        <taxon>Gammaproteobacteria</taxon>
        <taxon>Moraxellales</taxon>
        <taxon>Moraxellaceae</taxon>
        <taxon>Acinetobacter</taxon>
    </lineage>
</organism>
<gene>
    <name evidence="1" type="ORF">DJ533_07215</name>
</gene>
<evidence type="ECO:0000313" key="2">
    <source>
        <dbReference type="Proteomes" id="UP000245977"/>
    </source>
</evidence>
<keyword evidence="2" id="KW-1185">Reference proteome</keyword>
<reference evidence="1" key="1">
    <citation type="submission" date="2019-08" db="EMBL/GenBank/DDBJ databases">
        <title>The complete genome of Acinetobacter defluvii strain WCHAD010030.</title>
        <authorList>
            <person name="Hu Y."/>
            <person name="Qin J."/>
            <person name="Feng Y."/>
            <person name="Zong Z."/>
        </authorList>
    </citation>
    <scope>NUCLEOTIDE SEQUENCE</scope>
    <source>
        <strain evidence="1">WCHA30</strain>
    </source>
</reference>
<dbReference type="AlphaFoldDB" id="A0A2S2FHU0"/>
<dbReference type="Proteomes" id="UP000245977">
    <property type="component" value="Chromosome"/>
</dbReference>
<evidence type="ECO:0000313" key="1">
    <source>
        <dbReference type="EMBL" id="AWL30469.1"/>
    </source>
</evidence>
<dbReference type="EMBL" id="CP029397">
    <property type="protein sequence ID" value="AWL30469.1"/>
    <property type="molecule type" value="Genomic_DNA"/>
</dbReference>
<dbReference type="KEGG" id="adv:DJ533_07215"/>
<sequence length="59" mass="6945">MHNPKRKPISSAISFVKPSTIHNFIHRFCGKLWKSLKDKHLARILYTIYYFILRGTTVA</sequence>
<proteinExistence type="predicted"/>
<accession>A0A2S2FHU0</accession>